<protein>
    <submittedName>
        <fullName evidence="1">Uncharacterized protein</fullName>
    </submittedName>
</protein>
<evidence type="ECO:0000313" key="2">
    <source>
        <dbReference type="Proteomes" id="UP001163321"/>
    </source>
</evidence>
<sequence length="73" mass="8647">MFPYVTTFRSISSWLDSETQSHSFALHVTPEPVCFHQVFDQYGWIGLGEAEWIYCIRGVYRVVFNDCTEEQYK</sequence>
<gene>
    <name evidence="1" type="ORF">PsorP6_013992</name>
</gene>
<reference evidence="1 2" key="1">
    <citation type="journal article" date="2022" name="bioRxiv">
        <title>The genome of the oomycete Peronosclerospora sorghi, a cosmopolitan pathogen of maize and sorghum, is inflated with dispersed pseudogenes.</title>
        <authorList>
            <person name="Fletcher K."/>
            <person name="Martin F."/>
            <person name="Isakeit T."/>
            <person name="Cavanaugh K."/>
            <person name="Magill C."/>
            <person name="Michelmore R."/>
        </authorList>
    </citation>
    <scope>NUCLEOTIDE SEQUENCE [LARGE SCALE GENOMIC DNA]</scope>
    <source>
        <strain evidence="1">P6</strain>
    </source>
</reference>
<organism evidence="1 2">
    <name type="scientific">Peronosclerospora sorghi</name>
    <dbReference type="NCBI Taxonomy" id="230839"/>
    <lineage>
        <taxon>Eukaryota</taxon>
        <taxon>Sar</taxon>
        <taxon>Stramenopiles</taxon>
        <taxon>Oomycota</taxon>
        <taxon>Peronosporomycetes</taxon>
        <taxon>Peronosporales</taxon>
        <taxon>Peronosporaceae</taxon>
        <taxon>Peronosclerospora</taxon>
    </lineage>
</organism>
<name>A0ACC0VG05_9STRA</name>
<evidence type="ECO:0000313" key="1">
    <source>
        <dbReference type="EMBL" id="KAI9905267.1"/>
    </source>
</evidence>
<proteinExistence type="predicted"/>
<dbReference type="EMBL" id="CM047588">
    <property type="protein sequence ID" value="KAI9905267.1"/>
    <property type="molecule type" value="Genomic_DNA"/>
</dbReference>
<accession>A0ACC0VG05</accession>
<comment type="caution">
    <text evidence="1">The sequence shown here is derived from an EMBL/GenBank/DDBJ whole genome shotgun (WGS) entry which is preliminary data.</text>
</comment>
<dbReference type="Proteomes" id="UP001163321">
    <property type="component" value="Chromosome 9"/>
</dbReference>
<keyword evidence="2" id="KW-1185">Reference proteome</keyword>